<feature type="domain" description="VTT" evidence="8">
    <location>
        <begin position="47"/>
        <end position="170"/>
    </location>
</feature>
<evidence type="ECO:0000256" key="1">
    <source>
        <dbReference type="ARBA" id="ARBA00004651"/>
    </source>
</evidence>
<protein>
    <submittedName>
        <fullName evidence="9">VTT domain-containing protein</fullName>
    </submittedName>
</protein>
<evidence type="ECO:0000256" key="3">
    <source>
        <dbReference type="ARBA" id="ARBA00022475"/>
    </source>
</evidence>
<sequence>MHFAELIHWLTHPDGLYTLLEQNWLLGLAIVAVILFFETGVVIFPFLPGDSLLFATGAFFGASGHSIVLAISFATAGAFLGDMANYSIGRSRIGQSLLHSRWVKPHHIQLTHEWFARYGGMTIVIGRFIPIVRTFAPFVAGMSEMNKRRFVAFNLLGAVLWSSLILMVGYLLGANTWVKGHFEWVSLIIIVISLIPVIANLPKLWCKRP</sequence>
<proteinExistence type="inferred from homology"/>
<evidence type="ECO:0000256" key="6">
    <source>
        <dbReference type="ARBA" id="ARBA00023136"/>
    </source>
</evidence>
<comment type="caution">
    <text evidence="9">The sequence shown here is derived from an EMBL/GenBank/DDBJ whole genome shotgun (WGS) entry which is preliminary data.</text>
</comment>
<evidence type="ECO:0000313" key="10">
    <source>
        <dbReference type="Proteomes" id="UP001629953"/>
    </source>
</evidence>
<keyword evidence="10" id="KW-1185">Reference proteome</keyword>
<dbReference type="InterPro" id="IPR032818">
    <property type="entry name" value="DedA-like"/>
</dbReference>
<keyword evidence="5 7" id="KW-1133">Transmembrane helix</keyword>
<keyword evidence="3 7" id="KW-1003">Cell membrane</keyword>
<comment type="similarity">
    <text evidence="2 7">Belongs to the DedA family.</text>
</comment>
<evidence type="ECO:0000313" key="9">
    <source>
        <dbReference type="EMBL" id="MFM2485229.1"/>
    </source>
</evidence>
<feature type="transmembrane region" description="Helical" evidence="7">
    <location>
        <begin position="24"/>
        <end position="47"/>
    </location>
</feature>
<dbReference type="PANTHER" id="PTHR30353:SF0">
    <property type="entry name" value="TRANSMEMBRANE PROTEIN"/>
    <property type="match status" value="1"/>
</dbReference>
<organism evidence="9 10">
    <name type="scientific">Celerinatantimonas yamalensis</name>
    <dbReference type="NCBI Taxonomy" id="559956"/>
    <lineage>
        <taxon>Bacteria</taxon>
        <taxon>Pseudomonadati</taxon>
        <taxon>Pseudomonadota</taxon>
        <taxon>Gammaproteobacteria</taxon>
        <taxon>Celerinatantimonadaceae</taxon>
        <taxon>Celerinatantimonas</taxon>
    </lineage>
</organism>
<accession>A0ABW9G775</accession>
<feature type="transmembrane region" description="Helical" evidence="7">
    <location>
        <begin position="118"/>
        <end position="139"/>
    </location>
</feature>
<evidence type="ECO:0000256" key="4">
    <source>
        <dbReference type="ARBA" id="ARBA00022692"/>
    </source>
</evidence>
<feature type="transmembrane region" description="Helical" evidence="7">
    <location>
        <begin position="184"/>
        <end position="201"/>
    </location>
</feature>
<feature type="transmembrane region" description="Helical" evidence="7">
    <location>
        <begin position="151"/>
        <end position="172"/>
    </location>
</feature>
<name>A0ABW9G775_9GAMM</name>
<evidence type="ECO:0000256" key="7">
    <source>
        <dbReference type="RuleBase" id="RU367016"/>
    </source>
</evidence>
<dbReference type="RefSeq" id="WP_408623440.1">
    <property type="nucleotide sequence ID" value="NZ_JBEQCT010000003.1"/>
</dbReference>
<keyword evidence="6 7" id="KW-0472">Membrane</keyword>
<reference evidence="9 10" key="1">
    <citation type="journal article" date="2013" name="Int. J. Syst. Evol. Microbiol.">
        <title>Celerinatantimonas yamalensis sp. nov., a cold-adapted diazotrophic bacterium from a cold permafrost brine.</title>
        <authorList>
            <person name="Shcherbakova V."/>
            <person name="Chuvilskaya N."/>
            <person name="Rivkina E."/>
            <person name="Demidov N."/>
            <person name="Uchaeva V."/>
            <person name="Suetin S."/>
            <person name="Suzina N."/>
            <person name="Gilichinsky D."/>
        </authorList>
    </citation>
    <scope>NUCLEOTIDE SEQUENCE [LARGE SCALE GENOMIC DNA]</scope>
    <source>
        <strain evidence="9 10">C7</strain>
    </source>
</reference>
<gene>
    <name evidence="9" type="ORF">ABUE30_09165</name>
</gene>
<dbReference type="PANTHER" id="PTHR30353">
    <property type="entry name" value="INNER MEMBRANE PROTEIN DEDA-RELATED"/>
    <property type="match status" value="1"/>
</dbReference>
<dbReference type="InterPro" id="IPR032816">
    <property type="entry name" value="VTT_dom"/>
</dbReference>
<evidence type="ECO:0000259" key="8">
    <source>
        <dbReference type="Pfam" id="PF09335"/>
    </source>
</evidence>
<evidence type="ECO:0000256" key="2">
    <source>
        <dbReference type="ARBA" id="ARBA00010792"/>
    </source>
</evidence>
<evidence type="ECO:0000256" key="5">
    <source>
        <dbReference type="ARBA" id="ARBA00022989"/>
    </source>
</evidence>
<keyword evidence="4 7" id="KW-0812">Transmembrane</keyword>
<dbReference type="Pfam" id="PF09335">
    <property type="entry name" value="VTT_dom"/>
    <property type="match status" value="1"/>
</dbReference>
<comment type="subcellular location">
    <subcellularLocation>
        <location evidence="1 7">Cell membrane</location>
        <topology evidence="1 7">Multi-pass membrane protein</topology>
    </subcellularLocation>
</comment>
<dbReference type="EMBL" id="JBEQCT010000003">
    <property type="protein sequence ID" value="MFM2485229.1"/>
    <property type="molecule type" value="Genomic_DNA"/>
</dbReference>
<dbReference type="Proteomes" id="UP001629953">
    <property type="component" value="Unassembled WGS sequence"/>
</dbReference>
<feature type="transmembrane region" description="Helical" evidence="7">
    <location>
        <begin position="59"/>
        <end position="80"/>
    </location>
</feature>